<keyword evidence="1" id="KW-0496">Mitochondrion</keyword>
<name>A0A2S5B462_9BASI</name>
<comment type="subcellular location">
    <subcellularLocation>
        <location evidence="1">Mitochondrion inner membrane</location>
    </subcellularLocation>
</comment>
<feature type="chain" id="PRO_5015524072" description="MICOS complex subunit" evidence="2">
    <location>
        <begin position="19"/>
        <end position="205"/>
    </location>
</feature>
<feature type="signal peptide" evidence="2">
    <location>
        <begin position="1"/>
        <end position="18"/>
    </location>
</feature>
<dbReference type="PANTHER" id="PTHR28268">
    <property type="entry name" value="MICOS SUBUNIT MIC26"/>
    <property type="match status" value="1"/>
</dbReference>
<sequence>MAAMAAKLAAGALATVSAGVAFSPVLRAAESTSAPQPTLARPTDPELLRSKLSLYDSPAEPAVLVPVKSPLQDEVAAARVAASEAYSSIKDKTADARQTWLGLEKQGEGALKTIISDRDQLNPNALYVGIATLAGSIVGRNRNFLVRLALPPLFLVGSAAYFLPHSYAKAAERAGVPQQWRDLRGRVDRAAKEAKKVSTEQSGRQ</sequence>
<dbReference type="PANTHER" id="PTHR28268:SF1">
    <property type="entry name" value="MICOS SUBUNIT MIC26"/>
    <property type="match status" value="1"/>
</dbReference>
<dbReference type="AlphaFoldDB" id="A0A2S5B462"/>
<accession>A0A2S5B462</accession>
<comment type="subunit">
    <text evidence="1">Component of the mitochondrial contact site and cristae organizing system (MICOS) complex.</text>
</comment>
<dbReference type="Proteomes" id="UP000237144">
    <property type="component" value="Unassembled WGS sequence"/>
</dbReference>
<dbReference type="GO" id="GO:0061617">
    <property type="term" value="C:MICOS complex"/>
    <property type="evidence" value="ECO:0007669"/>
    <property type="project" value="UniProtKB-UniRule"/>
</dbReference>
<evidence type="ECO:0000313" key="3">
    <source>
        <dbReference type="EMBL" id="POY71567.1"/>
    </source>
</evidence>
<keyword evidence="1" id="KW-0472">Membrane</keyword>
<dbReference type="GO" id="GO:0044284">
    <property type="term" value="C:mitochondrial crista junction"/>
    <property type="evidence" value="ECO:0007669"/>
    <property type="project" value="TreeGrafter"/>
</dbReference>
<organism evidence="3 4">
    <name type="scientific">Rhodotorula taiwanensis</name>
    <dbReference type="NCBI Taxonomy" id="741276"/>
    <lineage>
        <taxon>Eukaryota</taxon>
        <taxon>Fungi</taxon>
        <taxon>Dikarya</taxon>
        <taxon>Basidiomycota</taxon>
        <taxon>Pucciniomycotina</taxon>
        <taxon>Microbotryomycetes</taxon>
        <taxon>Sporidiobolales</taxon>
        <taxon>Sporidiobolaceae</taxon>
        <taxon>Rhodotorula</taxon>
    </lineage>
</organism>
<dbReference type="STRING" id="741276.A0A2S5B462"/>
<evidence type="ECO:0000256" key="2">
    <source>
        <dbReference type="SAM" id="SignalP"/>
    </source>
</evidence>
<dbReference type="InterPro" id="IPR033181">
    <property type="entry name" value="Mic26_fungi"/>
</dbReference>
<reference evidence="3 4" key="1">
    <citation type="journal article" date="2018" name="Front. Microbiol.">
        <title>Prospects for Fungal Bioremediation of Acidic Radioactive Waste Sites: Characterization and Genome Sequence of Rhodotorula taiwanensis MD1149.</title>
        <authorList>
            <person name="Tkavc R."/>
            <person name="Matrosova V.Y."/>
            <person name="Grichenko O.E."/>
            <person name="Gostincar C."/>
            <person name="Volpe R.P."/>
            <person name="Klimenkova P."/>
            <person name="Gaidamakova E.K."/>
            <person name="Zhou C.E."/>
            <person name="Stewart B.J."/>
            <person name="Lyman M.G."/>
            <person name="Malfatti S.A."/>
            <person name="Rubinfeld B."/>
            <person name="Courtot M."/>
            <person name="Singh J."/>
            <person name="Dalgard C.L."/>
            <person name="Hamilton T."/>
            <person name="Frey K.G."/>
            <person name="Gunde-Cimerman N."/>
            <person name="Dugan L."/>
            <person name="Daly M.J."/>
        </authorList>
    </citation>
    <scope>NUCLEOTIDE SEQUENCE [LARGE SCALE GENOMIC DNA]</scope>
    <source>
        <strain evidence="3 4">MD1149</strain>
    </source>
</reference>
<dbReference type="InterPro" id="IPR019166">
    <property type="entry name" value="MIC26/MIC27"/>
</dbReference>
<comment type="function">
    <text evidence="1">Component of the MICOS complex, a large protein complex of the mitochondrial inner membrane that plays crucial roles in the maintenance of crista junctions, inner membrane architecture, and formation of contact sites to the outer membrane.</text>
</comment>
<evidence type="ECO:0000256" key="1">
    <source>
        <dbReference type="RuleBase" id="RU363021"/>
    </source>
</evidence>
<dbReference type="GO" id="GO:0042407">
    <property type="term" value="P:cristae formation"/>
    <property type="evidence" value="ECO:0007669"/>
    <property type="project" value="InterPro"/>
</dbReference>
<proteinExistence type="predicted"/>
<dbReference type="Pfam" id="PF09769">
    <property type="entry name" value="ApoO"/>
    <property type="match status" value="1"/>
</dbReference>
<dbReference type="EMBL" id="PJQD01000080">
    <property type="protein sequence ID" value="POY71567.1"/>
    <property type="molecule type" value="Genomic_DNA"/>
</dbReference>
<keyword evidence="1" id="KW-0999">Mitochondrion inner membrane</keyword>
<protein>
    <recommendedName>
        <fullName evidence="1">MICOS complex subunit</fullName>
    </recommendedName>
</protein>
<keyword evidence="4" id="KW-1185">Reference proteome</keyword>
<gene>
    <name evidence="3" type="ORF">BMF94_5431</name>
</gene>
<comment type="caution">
    <text evidence="3">The sequence shown here is derived from an EMBL/GenBank/DDBJ whole genome shotgun (WGS) entry which is preliminary data.</text>
</comment>
<keyword evidence="2" id="KW-0732">Signal</keyword>
<evidence type="ECO:0000313" key="4">
    <source>
        <dbReference type="Proteomes" id="UP000237144"/>
    </source>
</evidence>
<dbReference type="OrthoDB" id="2399148at2759"/>